<dbReference type="InterPro" id="IPR004046">
    <property type="entry name" value="GST_C"/>
</dbReference>
<evidence type="ECO:0000259" key="2">
    <source>
        <dbReference type="PROSITE" id="PS50404"/>
    </source>
</evidence>
<feature type="domain" description="GST C-terminal" evidence="3">
    <location>
        <begin position="85"/>
        <end position="212"/>
    </location>
</feature>
<keyword evidence="5" id="KW-1185">Reference proteome</keyword>
<dbReference type="SUPFAM" id="SSF52833">
    <property type="entry name" value="Thioredoxin-like"/>
    <property type="match status" value="1"/>
</dbReference>
<name>A0A2T1HU19_9HYPH</name>
<dbReference type="SFLD" id="SFLDS00019">
    <property type="entry name" value="Glutathione_Transferase_(cytos"/>
    <property type="match status" value="1"/>
</dbReference>
<dbReference type="RefSeq" id="WP_106336576.1">
    <property type="nucleotide sequence ID" value="NZ_PVZS01000009.1"/>
</dbReference>
<gene>
    <name evidence="4" type="ORF">SLNSH_09845</name>
</gene>
<dbReference type="PROSITE" id="PS50405">
    <property type="entry name" value="GST_CTER"/>
    <property type="match status" value="1"/>
</dbReference>
<dbReference type="SFLD" id="SFLDG01150">
    <property type="entry name" value="Main.1:_Beta-like"/>
    <property type="match status" value="1"/>
</dbReference>
<evidence type="ECO:0000259" key="3">
    <source>
        <dbReference type="PROSITE" id="PS50405"/>
    </source>
</evidence>
<dbReference type="Gene3D" id="1.20.1050.10">
    <property type="match status" value="1"/>
</dbReference>
<evidence type="ECO:0000256" key="1">
    <source>
        <dbReference type="RuleBase" id="RU003494"/>
    </source>
</evidence>
<dbReference type="PANTHER" id="PTHR44051">
    <property type="entry name" value="GLUTATHIONE S-TRANSFERASE-RELATED"/>
    <property type="match status" value="1"/>
</dbReference>
<dbReference type="CDD" id="cd03188">
    <property type="entry name" value="GST_C_Beta"/>
    <property type="match status" value="1"/>
</dbReference>
<sequence length="212" mass="23648">MLKLYHSPGACSLAAHLALEEAGATYEAVRVNFAENQQRSPAYLAINPKGRVPALVDGDWVLTEVPAILRYVARSHPAAGLWPEDVRDDARCAEWLAWCSSTVHVSYAHVRRAERYAESAAGKAEVEEKGRATCRDVWAQVDARLAGRVWAAGDKLSVADLYLLVFWMWGRGPTLGFDMATDYPNWTALARRLAERPAVRRVFEKEGLRLPE</sequence>
<comment type="similarity">
    <text evidence="1">Belongs to the GST superfamily.</text>
</comment>
<dbReference type="GO" id="GO:0016740">
    <property type="term" value="F:transferase activity"/>
    <property type="evidence" value="ECO:0007669"/>
    <property type="project" value="UniProtKB-KW"/>
</dbReference>
<comment type="caution">
    <text evidence="4">The sequence shown here is derived from an EMBL/GenBank/DDBJ whole genome shotgun (WGS) entry which is preliminary data.</text>
</comment>
<dbReference type="InterPro" id="IPR036249">
    <property type="entry name" value="Thioredoxin-like_sf"/>
</dbReference>
<dbReference type="EMBL" id="PVZS01000009">
    <property type="protein sequence ID" value="PSC05118.1"/>
    <property type="molecule type" value="Genomic_DNA"/>
</dbReference>
<proteinExistence type="inferred from homology"/>
<dbReference type="SUPFAM" id="SSF47616">
    <property type="entry name" value="GST C-terminal domain-like"/>
    <property type="match status" value="1"/>
</dbReference>
<dbReference type="Pfam" id="PF00043">
    <property type="entry name" value="GST_C"/>
    <property type="match status" value="1"/>
</dbReference>
<dbReference type="InterPro" id="IPR010987">
    <property type="entry name" value="Glutathione-S-Trfase_C-like"/>
</dbReference>
<feature type="domain" description="GST N-terminal" evidence="2">
    <location>
        <begin position="1"/>
        <end position="80"/>
    </location>
</feature>
<evidence type="ECO:0000313" key="5">
    <source>
        <dbReference type="Proteomes" id="UP000239772"/>
    </source>
</evidence>
<dbReference type="AlphaFoldDB" id="A0A2T1HU19"/>
<dbReference type="InterPro" id="IPR040079">
    <property type="entry name" value="Glutathione_S-Trfase"/>
</dbReference>
<dbReference type="InterPro" id="IPR004045">
    <property type="entry name" value="Glutathione_S-Trfase_N"/>
</dbReference>
<dbReference type="OrthoDB" id="5740960at2"/>
<dbReference type="Gene3D" id="3.40.30.10">
    <property type="entry name" value="Glutaredoxin"/>
    <property type="match status" value="1"/>
</dbReference>
<reference evidence="5" key="1">
    <citation type="submission" date="2018-03" db="EMBL/GenBank/DDBJ databases">
        <authorList>
            <person name="Sun L."/>
            <person name="Liu H."/>
            <person name="Chen W."/>
            <person name="Huang K."/>
            <person name="Liu W."/>
            <person name="Gao X."/>
        </authorList>
    </citation>
    <scope>NUCLEOTIDE SEQUENCE [LARGE SCALE GENOMIC DNA]</scope>
    <source>
        <strain evidence="5">SH9</strain>
    </source>
</reference>
<organism evidence="4 5">
    <name type="scientific">Alsobacter soli</name>
    <dbReference type="NCBI Taxonomy" id="2109933"/>
    <lineage>
        <taxon>Bacteria</taxon>
        <taxon>Pseudomonadati</taxon>
        <taxon>Pseudomonadota</taxon>
        <taxon>Alphaproteobacteria</taxon>
        <taxon>Hyphomicrobiales</taxon>
        <taxon>Alsobacteraceae</taxon>
        <taxon>Alsobacter</taxon>
    </lineage>
</organism>
<evidence type="ECO:0000313" key="4">
    <source>
        <dbReference type="EMBL" id="PSC05118.1"/>
    </source>
</evidence>
<protein>
    <submittedName>
        <fullName evidence="4">Glutathione S-transferase</fullName>
    </submittedName>
</protein>
<dbReference type="Proteomes" id="UP000239772">
    <property type="component" value="Unassembled WGS sequence"/>
</dbReference>
<dbReference type="InterPro" id="IPR036282">
    <property type="entry name" value="Glutathione-S-Trfase_C_sf"/>
</dbReference>
<dbReference type="Pfam" id="PF02798">
    <property type="entry name" value="GST_N"/>
    <property type="match status" value="1"/>
</dbReference>
<accession>A0A2T1HU19</accession>
<dbReference type="SFLD" id="SFLDG00358">
    <property type="entry name" value="Main_(cytGST)"/>
    <property type="match status" value="1"/>
</dbReference>
<keyword evidence="4" id="KW-0808">Transferase</keyword>
<dbReference type="PANTHER" id="PTHR44051:SF8">
    <property type="entry name" value="GLUTATHIONE S-TRANSFERASE GSTA"/>
    <property type="match status" value="1"/>
</dbReference>
<dbReference type="PROSITE" id="PS50404">
    <property type="entry name" value="GST_NTER"/>
    <property type="match status" value="1"/>
</dbReference>
<dbReference type="CDD" id="cd03057">
    <property type="entry name" value="GST_N_Beta"/>
    <property type="match status" value="1"/>
</dbReference>